<evidence type="ECO:0000256" key="5">
    <source>
        <dbReference type="ARBA" id="ARBA00023004"/>
    </source>
</evidence>
<keyword evidence="4" id="KW-0560">Oxidoreductase</keyword>
<evidence type="ECO:0000313" key="11">
    <source>
        <dbReference type="Proteomes" id="UP000321523"/>
    </source>
</evidence>
<dbReference type="SUPFAM" id="SSF56014">
    <property type="entry name" value="Nitrite and sulphite reductase 4Fe-4S domain-like"/>
    <property type="match status" value="2"/>
</dbReference>
<keyword evidence="2" id="KW-0349">Heme</keyword>
<evidence type="ECO:0000256" key="3">
    <source>
        <dbReference type="ARBA" id="ARBA00022723"/>
    </source>
</evidence>
<keyword evidence="5" id="KW-0408">Iron</keyword>
<keyword evidence="3" id="KW-0479">Metal-binding</keyword>
<dbReference type="InterPro" id="IPR036136">
    <property type="entry name" value="Nit/Sulf_reduc_fer-like_dom_sf"/>
</dbReference>
<dbReference type="EMBL" id="BJYZ01000013">
    <property type="protein sequence ID" value="GEO38847.1"/>
    <property type="molecule type" value="Genomic_DNA"/>
</dbReference>
<sequence>MTATAFRADPGIPGPGTFGSEPDDHAGIYRYDDLDRRFVAERVEQFSKQVTRRLAGELTEDEFKPLRLMNGLYLQLHAYMLRIAVPYGVLTTTQFRKLSEIGRKYDKGYGHFTTRQNLQFNWIKLEDTPAILGELAEVDMHALQTSGNCVRNVTTDQFVGASADEIVDGRVYAEILRQWTIAHPEFTYLPRKFKIAIMGSDSDRAAIRTHDVGVIAKRNEAGETGFTFYVGGGLGRSPFVGKLVREWVPEQDFAAYLEAILRVYNQYGRRDNIYKARIKILVHQLGIDKFKAEVEEEFARLPRPKFTLAPEIVEGIRARFASPGLERLPAESAEFERSKAENVEFARWSTVNLAAHKAPGYAIVSVSLKPAGGIPGDITSEQMDTLADLADRYSFGEIRVTHAQNLVLAHVRKDDLFDLWRQLDAIGLATANIGLIGDIIACPGLDYCALANARSIPLAQAISARFADPARQQAIGELGIKISGCINACGHHHVGHIGILGVDKRGEERYQITIGGDATLTTAIGDIIGPAVTEEAAVDAIDTMVEIYLANRTEGERFLDTIRRIGHGPFKESIYAAD</sequence>
<evidence type="ECO:0000256" key="2">
    <source>
        <dbReference type="ARBA" id="ARBA00022617"/>
    </source>
</evidence>
<gene>
    <name evidence="10" type="ORF">SAE02_29950</name>
</gene>
<dbReference type="InterPro" id="IPR045854">
    <property type="entry name" value="NO2/SO3_Rdtase_4Fe4S_sf"/>
</dbReference>
<dbReference type="PANTHER" id="PTHR32439:SF9">
    <property type="entry name" value="BLR3264 PROTEIN"/>
    <property type="match status" value="1"/>
</dbReference>
<dbReference type="Gene3D" id="3.30.413.10">
    <property type="entry name" value="Sulfite Reductase Hemoprotein, domain 1"/>
    <property type="match status" value="2"/>
</dbReference>
<reference evidence="10 11" key="1">
    <citation type="submission" date="2019-07" db="EMBL/GenBank/DDBJ databases">
        <title>Whole genome shotgun sequence of Skermanella aerolata NBRC 106429.</title>
        <authorList>
            <person name="Hosoyama A."/>
            <person name="Uohara A."/>
            <person name="Ohji S."/>
            <person name="Ichikawa N."/>
        </authorList>
    </citation>
    <scope>NUCLEOTIDE SEQUENCE [LARGE SCALE GENOMIC DNA]</scope>
    <source>
        <strain evidence="10 11">NBRC 106429</strain>
    </source>
</reference>
<keyword evidence="11" id="KW-1185">Reference proteome</keyword>
<dbReference type="Gene3D" id="3.90.480.10">
    <property type="entry name" value="Sulfite Reductase Hemoprotein,Domain 2"/>
    <property type="match status" value="1"/>
</dbReference>
<keyword evidence="6" id="KW-0411">Iron-sulfur</keyword>
<evidence type="ECO:0000256" key="7">
    <source>
        <dbReference type="SAM" id="MobiDB-lite"/>
    </source>
</evidence>
<evidence type="ECO:0000259" key="8">
    <source>
        <dbReference type="Pfam" id="PF01077"/>
    </source>
</evidence>
<evidence type="ECO:0000256" key="4">
    <source>
        <dbReference type="ARBA" id="ARBA00023002"/>
    </source>
</evidence>
<comment type="caution">
    <text evidence="10">The sequence shown here is derived from an EMBL/GenBank/DDBJ whole genome shotgun (WGS) entry which is preliminary data.</text>
</comment>
<feature type="domain" description="Nitrite/sulphite reductase 4Fe-4S" evidence="8">
    <location>
        <begin position="146"/>
        <end position="299"/>
    </location>
</feature>
<dbReference type="GO" id="GO:0051539">
    <property type="term" value="F:4 iron, 4 sulfur cluster binding"/>
    <property type="evidence" value="ECO:0007669"/>
    <property type="project" value="UniProtKB-KW"/>
</dbReference>
<dbReference type="InterPro" id="IPR006067">
    <property type="entry name" value="NO2/SO3_Rdtase_4Fe4S_dom"/>
</dbReference>
<dbReference type="AlphaFoldDB" id="A0A512DQX1"/>
<proteinExistence type="predicted"/>
<organism evidence="10 11">
    <name type="scientific">Skermanella aerolata</name>
    <dbReference type="NCBI Taxonomy" id="393310"/>
    <lineage>
        <taxon>Bacteria</taxon>
        <taxon>Pseudomonadati</taxon>
        <taxon>Pseudomonadota</taxon>
        <taxon>Alphaproteobacteria</taxon>
        <taxon>Rhodospirillales</taxon>
        <taxon>Azospirillaceae</taxon>
        <taxon>Skermanella</taxon>
    </lineage>
</organism>
<dbReference type="SUPFAM" id="SSF55124">
    <property type="entry name" value="Nitrite/Sulfite reductase N-terminal domain-like"/>
    <property type="match status" value="2"/>
</dbReference>
<dbReference type="GO" id="GO:0016491">
    <property type="term" value="F:oxidoreductase activity"/>
    <property type="evidence" value="ECO:0007669"/>
    <property type="project" value="UniProtKB-KW"/>
</dbReference>
<feature type="domain" description="Nitrite/Sulfite reductase ferredoxin-like" evidence="9">
    <location>
        <begin position="79"/>
        <end position="138"/>
    </location>
</feature>
<dbReference type="Pfam" id="PF01077">
    <property type="entry name" value="NIR_SIR"/>
    <property type="match status" value="2"/>
</dbReference>
<dbReference type="OrthoDB" id="9803707at2"/>
<feature type="domain" description="Nitrite/sulphite reductase 4Fe-4S" evidence="8">
    <location>
        <begin position="439"/>
        <end position="574"/>
    </location>
</feature>
<dbReference type="Pfam" id="PF03460">
    <property type="entry name" value="NIR_SIR_ferr"/>
    <property type="match status" value="2"/>
</dbReference>
<evidence type="ECO:0000259" key="9">
    <source>
        <dbReference type="Pfam" id="PF03460"/>
    </source>
</evidence>
<dbReference type="RefSeq" id="WP_084720705.1">
    <property type="nucleotide sequence ID" value="NZ_BJYZ01000013.1"/>
</dbReference>
<protein>
    <submittedName>
        <fullName evidence="10">Ferredoxin--nitrite reductase</fullName>
    </submittedName>
</protein>
<evidence type="ECO:0000256" key="6">
    <source>
        <dbReference type="ARBA" id="ARBA00023014"/>
    </source>
</evidence>
<dbReference type="PANTHER" id="PTHR32439">
    <property type="entry name" value="FERREDOXIN--NITRITE REDUCTASE, CHLOROPLASTIC"/>
    <property type="match status" value="1"/>
</dbReference>
<evidence type="ECO:0000256" key="1">
    <source>
        <dbReference type="ARBA" id="ARBA00022485"/>
    </source>
</evidence>
<keyword evidence="1" id="KW-0004">4Fe-4S</keyword>
<dbReference type="Proteomes" id="UP000321523">
    <property type="component" value="Unassembled WGS sequence"/>
</dbReference>
<accession>A0A512DQX1</accession>
<dbReference type="InterPro" id="IPR005117">
    <property type="entry name" value="NiRdtase/SiRdtase_haem-b_fer"/>
</dbReference>
<name>A0A512DQX1_9PROT</name>
<dbReference type="InterPro" id="IPR051329">
    <property type="entry name" value="NIR_SIR_4Fe-4S"/>
</dbReference>
<evidence type="ECO:0000313" key="10">
    <source>
        <dbReference type="EMBL" id="GEO38847.1"/>
    </source>
</evidence>
<feature type="domain" description="Nitrite/Sulfite reductase ferredoxin-like" evidence="9">
    <location>
        <begin position="374"/>
        <end position="425"/>
    </location>
</feature>
<feature type="region of interest" description="Disordered" evidence="7">
    <location>
        <begin position="1"/>
        <end position="24"/>
    </location>
</feature>
<dbReference type="GO" id="GO:0046872">
    <property type="term" value="F:metal ion binding"/>
    <property type="evidence" value="ECO:0007669"/>
    <property type="project" value="UniProtKB-KW"/>
</dbReference>
<dbReference type="GO" id="GO:0020037">
    <property type="term" value="F:heme binding"/>
    <property type="evidence" value="ECO:0007669"/>
    <property type="project" value="InterPro"/>
</dbReference>